<protein>
    <submittedName>
        <fullName evidence="2">Uncharacterized protein</fullName>
    </submittedName>
</protein>
<reference evidence="3" key="1">
    <citation type="journal article" date="2024" name="IScience">
        <title>Strigolactones Initiate the Formation of Haustorium-like Structures in Castilleja.</title>
        <authorList>
            <person name="Buerger M."/>
            <person name="Peterson D."/>
            <person name="Chory J."/>
        </authorList>
    </citation>
    <scope>NUCLEOTIDE SEQUENCE [LARGE SCALE GENOMIC DNA]</scope>
</reference>
<feature type="compositionally biased region" description="Acidic residues" evidence="1">
    <location>
        <begin position="43"/>
        <end position="53"/>
    </location>
</feature>
<organism evidence="2 3">
    <name type="scientific">Castilleja foliolosa</name>
    <dbReference type="NCBI Taxonomy" id="1961234"/>
    <lineage>
        <taxon>Eukaryota</taxon>
        <taxon>Viridiplantae</taxon>
        <taxon>Streptophyta</taxon>
        <taxon>Embryophyta</taxon>
        <taxon>Tracheophyta</taxon>
        <taxon>Spermatophyta</taxon>
        <taxon>Magnoliopsida</taxon>
        <taxon>eudicotyledons</taxon>
        <taxon>Gunneridae</taxon>
        <taxon>Pentapetalae</taxon>
        <taxon>asterids</taxon>
        <taxon>lamiids</taxon>
        <taxon>Lamiales</taxon>
        <taxon>Orobanchaceae</taxon>
        <taxon>Pedicularideae</taxon>
        <taxon>Castillejinae</taxon>
        <taxon>Castilleja</taxon>
    </lineage>
</organism>
<dbReference type="Proteomes" id="UP001632038">
    <property type="component" value="Unassembled WGS sequence"/>
</dbReference>
<feature type="region of interest" description="Disordered" evidence="1">
    <location>
        <begin position="1"/>
        <end position="56"/>
    </location>
</feature>
<dbReference type="AlphaFoldDB" id="A0ABD3C7E4"/>
<name>A0ABD3C7E4_9LAMI</name>
<evidence type="ECO:0000313" key="3">
    <source>
        <dbReference type="Proteomes" id="UP001632038"/>
    </source>
</evidence>
<accession>A0ABD3C7E4</accession>
<comment type="caution">
    <text evidence="2">The sequence shown here is derived from an EMBL/GenBank/DDBJ whole genome shotgun (WGS) entry which is preliminary data.</text>
</comment>
<proteinExistence type="predicted"/>
<evidence type="ECO:0000313" key="2">
    <source>
        <dbReference type="EMBL" id="KAL3624692.1"/>
    </source>
</evidence>
<gene>
    <name evidence="2" type="ORF">CASFOL_031360</name>
</gene>
<evidence type="ECO:0000256" key="1">
    <source>
        <dbReference type="SAM" id="MobiDB-lite"/>
    </source>
</evidence>
<dbReference type="EMBL" id="JAVIJP010000053">
    <property type="protein sequence ID" value="KAL3624692.1"/>
    <property type="molecule type" value="Genomic_DNA"/>
</dbReference>
<sequence length="127" mass="14485">MAGEALFPNRHQPSEEEPINEEPFSSEIEESEDDKGSESHSSEEEETGSDSEEEKNVFTGFKYPFLKRSFEDLPKKGMILGLSKLSSSEAKELDDKWKALFMEELGISIKKIDLMNEQMNMAGFKLR</sequence>
<keyword evidence="3" id="KW-1185">Reference proteome</keyword>